<feature type="domain" description="Multidrug resistance protein MdtA-like barrel-sandwich hybrid" evidence="2">
    <location>
        <begin position="65"/>
        <end position="180"/>
    </location>
</feature>
<dbReference type="Gene3D" id="2.40.420.20">
    <property type="match status" value="1"/>
</dbReference>
<organism evidence="3 4">
    <name type="scientific">Chitinophaga terrae</name>
    <name type="common">ex Kim and Jung 2007</name>
    <dbReference type="NCBI Taxonomy" id="408074"/>
    <lineage>
        <taxon>Bacteria</taxon>
        <taxon>Pseudomonadati</taxon>
        <taxon>Bacteroidota</taxon>
        <taxon>Chitinophagia</taxon>
        <taxon>Chitinophagales</taxon>
        <taxon>Chitinophagaceae</taxon>
        <taxon>Chitinophaga</taxon>
    </lineage>
</organism>
<dbReference type="PRINTS" id="PR01490">
    <property type="entry name" value="RTXTOXIND"/>
</dbReference>
<evidence type="ECO:0000313" key="4">
    <source>
        <dbReference type="Proteomes" id="UP000199656"/>
    </source>
</evidence>
<dbReference type="STRING" id="408074.SAMN05660909_01011"/>
<accession>A0A1H3YX05</accession>
<name>A0A1H3YX05_9BACT</name>
<comment type="similarity">
    <text evidence="1">Belongs to the membrane fusion protein (MFP) (TC 8.A.1) family.</text>
</comment>
<protein>
    <submittedName>
        <fullName evidence="3">RND family efflux transporter, MFP subunit</fullName>
    </submittedName>
</protein>
<gene>
    <name evidence="3" type="ORF">SAMN05660909_01011</name>
</gene>
<dbReference type="NCBIfam" id="TIGR01730">
    <property type="entry name" value="RND_mfp"/>
    <property type="match status" value="1"/>
</dbReference>
<dbReference type="PANTHER" id="PTHR30469">
    <property type="entry name" value="MULTIDRUG RESISTANCE PROTEIN MDTA"/>
    <property type="match status" value="1"/>
</dbReference>
<evidence type="ECO:0000259" key="2">
    <source>
        <dbReference type="Pfam" id="PF25917"/>
    </source>
</evidence>
<dbReference type="InterPro" id="IPR058625">
    <property type="entry name" value="MdtA-like_BSH"/>
</dbReference>
<dbReference type="EMBL" id="FNRL01000003">
    <property type="protein sequence ID" value="SEA15986.1"/>
    <property type="molecule type" value="Genomic_DNA"/>
</dbReference>
<dbReference type="RefSeq" id="WP_211117666.1">
    <property type="nucleotide sequence ID" value="NZ_BKAT01000002.1"/>
</dbReference>
<dbReference type="GO" id="GO:0015562">
    <property type="term" value="F:efflux transmembrane transporter activity"/>
    <property type="evidence" value="ECO:0007669"/>
    <property type="project" value="TreeGrafter"/>
</dbReference>
<dbReference type="GO" id="GO:1990281">
    <property type="term" value="C:efflux pump complex"/>
    <property type="evidence" value="ECO:0007669"/>
    <property type="project" value="TreeGrafter"/>
</dbReference>
<sequence length="345" mass="37071">MKNTYLLGSLAVVLAACGQPTPENNSQPTDTIPVRVISLGQQAVNGVVQASGQFTTDDEVYLSFKTNGIISQIYVKEGDKIRAGQLLATLDPTEINAQLQRDQLTVEKAQRDYERTLRLYNDSVSTKEQLENSKTALDLAKQQLNATRFNRTHSEIRAPKDGYVLHKLANSGQTITSGTPVLQTNGASNAKWLLRVGLSDKEWALVKNGDSATIEAGNQVLAARVSRKAEGIDPASGTFLTDIQLNNPGVAAIATGMFGKCTIKTSGQAHAAVWRIPYSALLDGDGTTGAVFITNDRKTAQRIPVTIAGMEKDEVLISGGMEKASNLIVSGSAYLKDQSLIRIIP</sequence>
<dbReference type="PROSITE" id="PS51257">
    <property type="entry name" value="PROKAR_LIPOPROTEIN"/>
    <property type="match status" value="1"/>
</dbReference>
<dbReference type="AlphaFoldDB" id="A0A1H3YX05"/>
<keyword evidence="4" id="KW-1185">Reference proteome</keyword>
<reference evidence="4" key="1">
    <citation type="submission" date="2016-10" db="EMBL/GenBank/DDBJ databases">
        <authorList>
            <person name="Varghese N."/>
            <person name="Submissions S."/>
        </authorList>
    </citation>
    <scope>NUCLEOTIDE SEQUENCE [LARGE SCALE GENOMIC DNA]</scope>
    <source>
        <strain evidence="4">DSM 23920</strain>
    </source>
</reference>
<dbReference type="Gene3D" id="1.10.287.470">
    <property type="entry name" value="Helix hairpin bin"/>
    <property type="match status" value="1"/>
</dbReference>
<dbReference type="Proteomes" id="UP000199656">
    <property type="component" value="Unassembled WGS sequence"/>
</dbReference>
<dbReference type="PANTHER" id="PTHR30469:SF15">
    <property type="entry name" value="HLYD FAMILY OF SECRETION PROTEINS"/>
    <property type="match status" value="1"/>
</dbReference>
<dbReference type="Pfam" id="PF25917">
    <property type="entry name" value="BSH_RND"/>
    <property type="match status" value="1"/>
</dbReference>
<dbReference type="InterPro" id="IPR006143">
    <property type="entry name" value="RND_pump_MFP"/>
</dbReference>
<evidence type="ECO:0000313" key="3">
    <source>
        <dbReference type="EMBL" id="SEA15986.1"/>
    </source>
</evidence>
<proteinExistence type="inferred from homology"/>
<dbReference type="SUPFAM" id="SSF111369">
    <property type="entry name" value="HlyD-like secretion proteins"/>
    <property type="match status" value="1"/>
</dbReference>
<evidence type="ECO:0000256" key="1">
    <source>
        <dbReference type="ARBA" id="ARBA00009477"/>
    </source>
</evidence>
<dbReference type="Gene3D" id="2.40.50.100">
    <property type="match status" value="1"/>
</dbReference>